<dbReference type="Pfam" id="PF14659">
    <property type="entry name" value="Phage_int_SAM_3"/>
    <property type="match status" value="1"/>
</dbReference>
<organism evidence="3 4">
    <name type="scientific">Niallia alba</name>
    <dbReference type="NCBI Taxonomy" id="2729105"/>
    <lineage>
        <taxon>Bacteria</taxon>
        <taxon>Bacillati</taxon>
        <taxon>Bacillota</taxon>
        <taxon>Bacilli</taxon>
        <taxon>Bacillales</taxon>
        <taxon>Bacillaceae</taxon>
        <taxon>Niallia</taxon>
    </lineage>
</organism>
<evidence type="ECO:0000313" key="4">
    <source>
        <dbReference type="Proteomes" id="UP000588491"/>
    </source>
</evidence>
<dbReference type="InterPro" id="IPR011010">
    <property type="entry name" value="DNA_brk_join_enz"/>
</dbReference>
<dbReference type="AlphaFoldDB" id="A0A7Y0K7U6"/>
<accession>A0A7Y0K7U6</accession>
<evidence type="ECO:0000313" key="3">
    <source>
        <dbReference type="EMBL" id="NMO77438.1"/>
    </source>
</evidence>
<evidence type="ECO:0000256" key="1">
    <source>
        <dbReference type="ARBA" id="ARBA00023125"/>
    </source>
</evidence>
<feature type="domain" description="Integrase SAM-like N-terminal" evidence="2">
    <location>
        <begin position="17"/>
        <end position="49"/>
    </location>
</feature>
<dbReference type="Gene3D" id="1.10.150.130">
    <property type="match status" value="1"/>
</dbReference>
<dbReference type="SUPFAM" id="SSF56349">
    <property type="entry name" value="DNA breaking-rejoining enzymes"/>
    <property type="match status" value="1"/>
</dbReference>
<gene>
    <name evidence="3" type="ORF">HHU08_10540</name>
</gene>
<protein>
    <recommendedName>
        <fullName evidence="2">Integrase SAM-like N-terminal domain-containing protein</fullName>
    </recommendedName>
</protein>
<keyword evidence="4" id="KW-1185">Reference proteome</keyword>
<dbReference type="GO" id="GO:0003677">
    <property type="term" value="F:DNA binding"/>
    <property type="evidence" value="ECO:0007669"/>
    <property type="project" value="UniProtKB-KW"/>
</dbReference>
<dbReference type="EMBL" id="JABBPK010000001">
    <property type="protein sequence ID" value="NMO77438.1"/>
    <property type="molecule type" value="Genomic_DNA"/>
</dbReference>
<dbReference type="InterPro" id="IPR004107">
    <property type="entry name" value="Integrase_SAM-like_N"/>
</dbReference>
<proteinExistence type="predicted"/>
<sequence>MRVCNINIQSICTRLCYYIYIANQIIPSIGNYKLNKLTRIEYQKHLNRLSEKYAKTTVQTIHSIFCTAINKAVELELLQHNNFLNLKVQKDNEIEKRNYLTRDEVSTFIRTAKKASLITT</sequence>
<evidence type="ECO:0000259" key="2">
    <source>
        <dbReference type="Pfam" id="PF14659"/>
    </source>
</evidence>
<keyword evidence="1" id="KW-0238">DNA-binding</keyword>
<dbReference type="Proteomes" id="UP000588491">
    <property type="component" value="Unassembled WGS sequence"/>
</dbReference>
<reference evidence="3 4" key="1">
    <citation type="submission" date="2020-04" db="EMBL/GenBank/DDBJ databases">
        <title>Bacillus sp. UniB3 isolated from commercial digestive syrup.</title>
        <authorList>
            <person name="Thorat V."/>
            <person name="Kirdat K."/>
            <person name="Tiwarekar B."/>
            <person name="Yadav A."/>
        </authorList>
    </citation>
    <scope>NUCLEOTIDE SEQUENCE [LARGE SCALE GENOMIC DNA]</scope>
    <source>
        <strain evidence="3 4">UniB3</strain>
    </source>
</reference>
<name>A0A7Y0K7U6_9BACI</name>
<dbReference type="GO" id="GO:0015074">
    <property type="term" value="P:DNA integration"/>
    <property type="evidence" value="ECO:0007669"/>
    <property type="project" value="InterPro"/>
</dbReference>
<comment type="caution">
    <text evidence="3">The sequence shown here is derived from an EMBL/GenBank/DDBJ whole genome shotgun (WGS) entry which is preliminary data.</text>
</comment>
<dbReference type="RefSeq" id="WP_084668585.1">
    <property type="nucleotide sequence ID" value="NZ_JABBPK010000001.1"/>
</dbReference>
<dbReference type="InterPro" id="IPR010998">
    <property type="entry name" value="Integrase_recombinase_N"/>
</dbReference>